<dbReference type="OrthoDB" id="1007335at2"/>
<dbReference type="InterPro" id="IPR011013">
    <property type="entry name" value="Gal_mutarotase_sf_dom"/>
</dbReference>
<dbReference type="GO" id="GO:0005990">
    <property type="term" value="P:lactose catabolic process"/>
    <property type="evidence" value="ECO:0007669"/>
    <property type="project" value="TreeGrafter"/>
</dbReference>
<gene>
    <name evidence="14" type="ORF">BXP70_21030</name>
</gene>
<evidence type="ECO:0000256" key="6">
    <source>
        <dbReference type="ARBA" id="ARBA00022801"/>
    </source>
</evidence>
<dbReference type="InterPro" id="IPR006103">
    <property type="entry name" value="Glyco_hydro_2_cat"/>
</dbReference>
<feature type="domain" description="Glycoside hydrolase family 2 catalytic" evidence="12">
    <location>
        <begin position="299"/>
        <end position="422"/>
    </location>
</feature>
<dbReference type="EC" id="3.2.1.23" evidence="5"/>
<comment type="similarity">
    <text evidence="3">Belongs to the glycosyl hydrolase 2 family.</text>
</comment>
<comment type="cofactor">
    <cofactor evidence="2">
        <name>Ca(2+)</name>
        <dbReference type="ChEBI" id="CHEBI:29108"/>
    </cofactor>
</comment>
<dbReference type="Gene3D" id="2.70.98.10">
    <property type="match status" value="1"/>
</dbReference>
<proteinExistence type="inferred from homology"/>
<reference evidence="14 15" key="1">
    <citation type="submission" date="2017-01" db="EMBL/GenBank/DDBJ databases">
        <title>A new Hymenobacter.</title>
        <authorList>
            <person name="Liang Y."/>
            <person name="Feng F."/>
        </authorList>
    </citation>
    <scope>NUCLEOTIDE SEQUENCE [LARGE SCALE GENOMIC DNA]</scope>
    <source>
        <strain evidence="14">MIMBbqt21</strain>
    </source>
</reference>
<dbReference type="GO" id="GO:0004565">
    <property type="term" value="F:beta-galactosidase activity"/>
    <property type="evidence" value="ECO:0007669"/>
    <property type="project" value="UniProtKB-EC"/>
</dbReference>
<dbReference type="RefSeq" id="WP_086596083.1">
    <property type="nucleotide sequence ID" value="NZ_MTSE01000014.1"/>
</dbReference>
<feature type="compositionally biased region" description="Polar residues" evidence="9">
    <location>
        <begin position="907"/>
        <end position="917"/>
    </location>
</feature>
<evidence type="ECO:0000256" key="2">
    <source>
        <dbReference type="ARBA" id="ARBA00001913"/>
    </source>
</evidence>
<dbReference type="InterPro" id="IPR036156">
    <property type="entry name" value="Beta-gal/glucu_dom_sf"/>
</dbReference>
<dbReference type="Proteomes" id="UP000194873">
    <property type="component" value="Unassembled WGS sequence"/>
</dbReference>
<feature type="chain" id="PRO_5013122996" description="beta-galactosidase" evidence="10">
    <location>
        <begin position="31"/>
        <end position="930"/>
    </location>
</feature>
<dbReference type="Gene3D" id="2.60.40.10">
    <property type="entry name" value="Immunoglobulins"/>
    <property type="match status" value="2"/>
</dbReference>
<dbReference type="Pfam" id="PF00703">
    <property type="entry name" value="Glyco_hydro_2"/>
    <property type="match status" value="1"/>
</dbReference>
<dbReference type="InterPro" id="IPR017853">
    <property type="entry name" value="GH"/>
</dbReference>
<evidence type="ECO:0000313" key="14">
    <source>
        <dbReference type="EMBL" id="OUJ71837.1"/>
    </source>
</evidence>
<dbReference type="SUPFAM" id="SSF49303">
    <property type="entry name" value="beta-Galactosidase/glucuronidase domain"/>
    <property type="match status" value="2"/>
</dbReference>
<dbReference type="GO" id="GO:0030246">
    <property type="term" value="F:carbohydrate binding"/>
    <property type="evidence" value="ECO:0007669"/>
    <property type="project" value="InterPro"/>
</dbReference>
<evidence type="ECO:0000256" key="3">
    <source>
        <dbReference type="ARBA" id="ARBA00007401"/>
    </source>
</evidence>
<accession>A0A243W989</accession>
<dbReference type="SUPFAM" id="SSF49785">
    <property type="entry name" value="Galactose-binding domain-like"/>
    <property type="match status" value="1"/>
</dbReference>
<protein>
    <recommendedName>
        <fullName evidence="5">beta-galactosidase</fullName>
        <ecNumber evidence="5">3.2.1.23</ecNumber>
    </recommendedName>
</protein>
<evidence type="ECO:0000256" key="8">
    <source>
        <dbReference type="ARBA" id="ARBA00023295"/>
    </source>
</evidence>
<feature type="domain" description="Glycoside hydrolase family 2 immunoglobulin-like beta-sandwich" evidence="11">
    <location>
        <begin position="204"/>
        <end position="296"/>
    </location>
</feature>
<evidence type="ECO:0000259" key="11">
    <source>
        <dbReference type="Pfam" id="PF00703"/>
    </source>
</evidence>
<dbReference type="Gene3D" id="2.60.120.260">
    <property type="entry name" value="Galactose-binding domain-like"/>
    <property type="match status" value="1"/>
</dbReference>
<keyword evidence="6" id="KW-0378">Hydrolase</keyword>
<dbReference type="PANTHER" id="PTHR46323:SF2">
    <property type="entry name" value="BETA-GALACTOSIDASE"/>
    <property type="match status" value="1"/>
</dbReference>
<dbReference type="Gene3D" id="3.20.20.80">
    <property type="entry name" value="Glycosidases"/>
    <property type="match status" value="1"/>
</dbReference>
<dbReference type="PANTHER" id="PTHR46323">
    <property type="entry name" value="BETA-GALACTOSIDASE"/>
    <property type="match status" value="1"/>
</dbReference>
<dbReference type="InterPro" id="IPR006104">
    <property type="entry name" value="Glyco_hydro_2_N"/>
</dbReference>
<comment type="catalytic activity">
    <reaction evidence="1">
        <text>Hydrolysis of terminal non-reducing beta-D-galactose residues in beta-D-galactosides.</text>
        <dbReference type="EC" id="3.2.1.23"/>
    </reaction>
</comment>
<organism evidence="14 15">
    <name type="scientific">Hymenobacter crusticola</name>
    <dbReference type="NCBI Taxonomy" id="1770526"/>
    <lineage>
        <taxon>Bacteria</taxon>
        <taxon>Pseudomonadati</taxon>
        <taxon>Bacteroidota</taxon>
        <taxon>Cytophagia</taxon>
        <taxon>Cytophagales</taxon>
        <taxon>Hymenobacteraceae</taxon>
        <taxon>Hymenobacter</taxon>
    </lineage>
</organism>
<feature type="signal peptide" evidence="10">
    <location>
        <begin position="1"/>
        <end position="30"/>
    </location>
</feature>
<dbReference type="AlphaFoldDB" id="A0A243W989"/>
<keyword evidence="8" id="KW-0326">Glycosidase</keyword>
<evidence type="ECO:0000256" key="4">
    <source>
        <dbReference type="ARBA" id="ARBA00011245"/>
    </source>
</evidence>
<dbReference type="InterPro" id="IPR014718">
    <property type="entry name" value="GH-type_carb-bd"/>
</dbReference>
<dbReference type="PRINTS" id="PR00132">
    <property type="entry name" value="GLHYDRLASE2"/>
</dbReference>
<sequence>MTQKKEASIKRLVTFFLLGLFWVVASSAKAQSTQVQYLSGHGKDDPVKWDFMCTRGRNSGKWTKIGVPSNWETQGFGSYSYGSGKEDAQEAGLYRHSFSVPAAWKQKRIFLVFDGSMTDTEVKVNGQLAGPVHQGSFYRFRYDITPLVQVGQKNRLEVTVHKVSTNASVNEAERTADFWVFGGIFRPVFLEAYPTEYVERLALDAKADGSLRLDTYLSGNQTATTVRAQVKTREGQPVGAPITAAIQPGSATVQLKGQFENPALWSPEFPNLYRVEVTLKNGATTLHTVTETFGFRTVELRQRDGFYVNGQKILFKGVNRGSFWPTSGRTTSRQVSVLDVNLMKDMNMNAVRMSHYPPDEHFLHVCDSLGLFVIDELTSWQYPPYDTEVGRKLVKELIVRDVNHPSIVLWANGNEGGFNYDLLPDYPKYDLQDRPVIQPWMNLHGMNTTHYIGYNYGLNTFFNGADVFFPTEFLHGLYDGGHGAGLNDFWNRMRSSPTSAGGFLWDFCDQAVARTDRKGALDTDGNHAADGILGPYREKEASFFTIKEIWAPIYFPKRYLTPQFDGKLTVENRYHYTNLARCTFRWGLKKFGSLNPADTTVLAGTAPAPNLAPQTTGTLALALPSGWQNYDVLYLTAHDLYGREIYTWSWPISLPAQVVRRFVQPGAGPVAAREDDAQLTLAAAGVEVALDKKTGLLKSVRNAKKTISLTNGPVLLDTDAQFQGFHHTDTLGTHVVEARYSGKDRFKARWTMYPSGWLELRYQYQQGGPRELLGITFAYPEAQVTGMQLLADGPYRVYKNRLKGTAFGSWHKTYNNTVTGETWQYPEFKGYYANFYGARVHTREADFTVLSGSENLYLHMLNPAVPKSAARTNSVAQFPAAGGISFLHGISAIGTKGQKAEDLGPESQLNTTNANGHTDTQQGVLYFDFR</sequence>
<dbReference type="InterPro" id="IPR008979">
    <property type="entry name" value="Galactose-bd-like_sf"/>
</dbReference>
<evidence type="ECO:0000256" key="10">
    <source>
        <dbReference type="SAM" id="SignalP"/>
    </source>
</evidence>
<dbReference type="EMBL" id="MTSE01000014">
    <property type="protein sequence ID" value="OUJ71837.1"/>
    <property type="molecule type" value="Genomic_DNA"/>
</dbReference>
<name>A0A243W989_9BACT</name>
<keyword evidence="7" id="KW-0106">Calcium</keyword>
<keyword evidence="15" id="KW-1185">Reference proteome</keyword>
<dbReference type="SUPFAM" id="SSF51445">
    <property type="entry name" value="(Trans)glycosidases"/>
    <property type="match status" value="1"/>
</dbReference>
<evidence type="ECO:0000259" key="13">
    <source>
        <dbReference type="Pfam" id="PF02837"/>
    </source>
</evidence>
<evidence type="ECO:0000256" key="5">
    <source>
        <dbReference type="ARBA" id="ARBA00012756"/>
    </source>
</evidence>
<evidence type="ECO:0000256" key="7">
    <source>
        <dbReference type="ARBA" id="ARBA00022837"/>
    </source>
</evidence>
<evidence type="ECO:0000256" key="9">
    <source>
        <dbReference type="SAM" id="MobiDB-lite"/>
    </source>
</evidence>
<feature type="domain" description="Glycosyl hydrolases family 2 sugar binding" evidence="13">
    <location>
        <begin position="64"/>
        <end position="192"/>
    </location>
</feature>
<keyword evidence="10" id="KW-0732">Signal</keyword>
<evidence type="ECO:0000313" key="15">
    <source>
        <dbReference type="Proteomes" id="UP000194873"/>
    </source>
</evidence>
<feature type="region of interest" description="Disordered" evidence="9">
    <location>
        <begin position="897"/>
        <end position="917"/>
    </location>
</feature>
<dbReference type="InterPro" id="IPR050347">
    <property type="entry name" value="Bact_Beta-galactosidase"/>
</dbReference>
<evidence type="ECO:0000256" key="1">
    <source>
        <dbReference type="ARBA" id="ARBA00001412"/>
    </source>
</evidence>
<dbReference type="GO" id="GO:0009341">
    <property type="term" value="C:beta-galactosidase complex"/>
    <property type="evidence" value="ECO:0007669"/>
    <property type="project" value="TreeGrafter"/>
</dbReference>
<dbReference type="InterPro" id="IPR006102">
    <property type="entry name" value="Ig-like_GH2"/>
</dbReference>
<dbReference type="Pfam" id="PF02837">
    <property type="entry name" value="Glyco_hydro_2_N"/>
    <property type="match status" value="1"/>
</dbReference>
<dbReference type="SUPFAM" id="SSF74650">
    <property type="entry name" value="Galactose mutarotase-like"/>
    <property type="match status" value="1"/>
</dbReference>
<dbReference type="Pfam" id="PF02836">
    <property type="entry name" value="Glyco_hydro_2_C"/>
    <property type="match status" value="1"/>
</dbReference>
<comment type="subunit">
    <text evidence="4">Monomer.</text>
</comment>
<dbReference type="InterPro" id="IPR013783">
    <property type="entry name" value="Ig-like_fold"/>
</dbReference>
<comment type="caution">
    <text evidence="14">The sequence shown here is derived from an EMBL/GenBank/DDBJ whole genome shotgun (WGS) entry which is preliminary data.</text>
</comment>
<dbReference type="InterPro" id="IPR006101">
    <property type="entry name" value="Glyco_hydro_2"/>
</dbReference>
<evidence type="ECO:0000259" key="12">
    <source>
        <dbReference type="Pfam" id="PF02836"/>
    </source>
</evidence>